<keyword evidence="2" id="KW-1185">Reference proteome</keyword>
<accession>A0A1Q9EXT2</accession>
<reference evidence="1 2" key="1">
    <citation type="submission" date="2016-02" db="EMBL/GenBank/DDBJ databases">
        <title>Genome analysis of coral dinoflagellate symbionts highlights evolutionary adaptations to a symbiotic lifestyle.</title>
        <authorList>
            <person name="Aranda M."/>
            <person name="Li Y."/>
            <person name="Liew Y.J."/>
            <person name="Baumgarten S."/>
            <person name="Simakov O."/>
            <person name="Wilson M."/>
            <person name="Piel J."/>
            <person name="Ashoor H."/>
            <person name="Bougouffa S."/>
            <person name="Bajic V.B."/>
            <person name="Ryu T."/>
            <person name="Ravasi T."/>
            <person name="Bayer T."/>
            <person name="Micklem G."/>
            <person name="Kim H."/>
            <person name="Bhak J."/>
            <person name="Lajeunesse T.C."/>
            <person name="Voolstra C.R."/>
        </authorList>
    </citation>
    <scope>NUCLEOTIDE SEQUENCE [LARGE SCALE GENOMIC DNA]</scope>
    <source>
        <strain evidence="1 2">CCMP2467</strain>
    </source>
</reference>
<dbReference type="EMBL" id="LSRX01000047">
    <property type="protein sequence ID" value="OLQ12195.1"/>
    <property type="molecule type" value="Genomic_DNA"/>
</dbReference>
<organism evidence="1 2">
    <name type="scientific">Symbiodinium microadriaticum</name>
    <name type="common">Dinoflagellate</name>
    <name type="synonym">Zooxanthella microadriatica</name>
    <dbReference type="NCBI Taxonomy" id="2951"/>
    <lineage>
        <taxon>Eukaryota</taxon>
        <taxon>Sar</taxon>
        <taxon>Alveolata</taxon>
        <taxon>Dinophyceae</taxon>
        <taxon>Suessiales</taxon>
        <taxon>Symbiodiniaceae</taxon>
        <taxon>Symbiodinium</taxon>
    </lineage>
</organism>
<dbReference type="AlphaFoldDB" id="A0A1Q9EXT2"/>
<evidence type="ECO:0000313" key="1">
    <source>
        <dbReference type="EMBL" id="OLQ12195.1"/>
    </source>
</evidence>
<gene>
    <name evidence="1" type="ORF">AK812_SmicGene3889</name>
</gene>
<comment type="caution">
    <text evidence="1">The sequence shown here is derived from an EMBL/GenBank/DDBJ whole genome shotgun (WGS) entry which is preliminary data.</text>
</comment>
<name>A0A1Q9EXT2_SYMMI</name>
<sequence length="78" mass="8720">MVITPRTSAGLEVHEDGLALPARRLRIYSHDERAPHRGLFQGGRLAADATVTCRSRFGMEEGGFVNQWVRFGISFTVF</sequence>
<evidence type="ECO:0000313" key="2">
    <source>
        <dbReference type="Proteomes" id="UP000186817"/>
    </source>
</evidence>
<proteinExistence type="predicted"/>
<dbReference type="Proteomes" id="UP000186817">
    <property type="component" value="Unassembled WGS sequence"/>
</dbReference>
<protein>
    <submittedName>
        <fullName evidence="1">Uncharacterized protein</fullName>
    </submittedName>
</protein>